<protein>
    <submittedName>
        <fullName evidence="2">Uncharacterized protein</fullName>
    </submittedName>
</protein>
<accession>A0A8K1U4L8</accession>
<name>A0A8K1U4L8_9VIRU</name>
<evidence type="ECO:0000256" key="1">
    <source>
        <dbReference type="SAM" id="MobiDB-lite"/>
    </source>
</evidence>
<feature type="region of interest" description="Disordered" evidence="1">
    <location>
        <begin position="1"/>
        <end position="29"/>
    </location>
</feature>
<organism evidence="2">
    <name type="scientific">Riboviria sp</name>
    <dbReference type="NCBI Taxonomy" id="2585031"/>
    <lineage>
        <taxon>Viruses</taxon>
        <taxon>Riboviria</taxon>
    </lineage>
</organism>
<proteinExistence type="predicted"/>
<reference evidence="2" key="1">
    <citation type="submission" date="2020-11" db="EMBL/GenBank/DDBJ databases">
        <title>RNA virus dark matter in the feces of wild birds.</title>
        <authorList>
            <person name="Lu X."/>
            <person name="Yang X.S."/>
            <person name="Zhang W."/>
        </authorList>
    </citation>
    <scope>NUCLEOTIDE SEQUENCE</scope>
    <source>
        <strain evidence="2">Robin181con131</strain>
    </source>
</reference>
<sequence>MSSNKNKNDKPTGKARRPAQKPDKRLPEQQIKVCNMPGHIRVFVPSLPKGKDMDEWDPITDGNVVSEVGFPTEWSAPMVGESILKFDLRTRPPPKHLPTFTYGCIDLGNTYAAFQPTLVSLPVVGSKITLNPILTVDQYALVSSYDYIRADALWVVQIPSPLGVAMILRAYAPELDSTTETKGVRWKPNAVTAIAFHQSWSNDLAFVDKVTGRIGQSGLSLVLETLEDNSIDSVNTPLRATIWCCVYNIQAVVINHSEADWVGRELPGLNFIPQSISGGFESRNLGVRSVEAVRVHD</sequence>
<feature type="compositionally biased region" description="Basic and acidic residues" evidence="1">
    <location>
        <begin position="1"/>
        <end position="12"/>
    </location>
</feature>
<evidence type="ECO:0000313" key="2">
    <source>
        <dbReference type="EMBL" id="UGO57543.1"/>
    </source>
</evidence>
<dbReference type="EMBL" id="MW239490">
    <property type="protein sequence ID" value="UGO57543.1"/>
    <property type="molecule type" value="Genomic_RNA"/>
</dbReference>